<evidence type="ECO:0000256" key="7">
    <source>
        <dbReference type="ARBA" id="ARBA00047508"/>
    </source>
</evidence>
<dbReference type="InterPro" id="IPR006218">
    <property type="entry name" value="DAHP1/KDSA"/>
</dbReference>
<dbReference type="EC" id="2.5.1.54" evidence="8"/>
<comment type="catalytic activity">
    <reaction evidence="7 8">
        <text>D-erythrose 4-phosphate + phosphoenolpyruvate + H2O = 7-phospho-2-dehydro-3-deoxy-D-arabino-heptonate + phosphate</text>
        <dbReference type="Rhea" id="RHEA:14717"/>
        <dbReference type="ChEBI" id="CHEBI:15377"/>
        <dbReference type="ChEBI" id="CHEBI:16897"/>
        <dbReference type="ChEBI" id="CHEBI:43474"/>
        <dbReference type="ChEBI" id="CHEBI:58394"/>
        <dbReference type="ChEBI" id="CHEBI:58702"/>
        <dbReference type="EC" id="2.5.1.54"/>
    </reaction>
</comment>
<dbReference type="PANTHER" id="PTHR21225:SF10">
    <property type="entry name" value="PHOSPHO-2-DEHYDRO-3-DEOXYHEPTONATE ALDOLASE, TYR-SENSITIVE"/>
    <property type="match status" value="1"/>
</dbReference>
<dbReference type="Proteomes" id="UP000254640">
    <property type="component" value="Unassembled WGS sequence"/>
</dbReference>
<dbReference type="GO" id="GO:0009423">
    <property type="term" value="P:chorismate biosynthetic process"/>
    <property type="evidence" value="ECO:0007669"/>
    <property type="project" value="UniProtKB-UniPathway"/>
</dbReference>
<keyword evidence="6 8" id="KW-0057">Aromatic amino acid biosynthesis</keyword>
<dbReference type="GO" id="GO:0005737">
    <property type="term" value="C:cytoplasm"/>
    <property type="evidence" value="ECO:0007669"/>
    <property type="project" value="TreeGrafter"/>
</dbReference>
<dbReference type="GO" id="GO:0008652">
    <property type="term" value="P:amino acid biosynthetic process"/>
    <property type="evidence" value="ECO:0007669"/>
    <property type="project" value="UniProtKB-KW"/>
</dbReference>
<name>A0A379ACQ5_ENTAG</name>
<comment type="similarity">
    <text evidence="3 8">Belongs to the class-I DAHP synthase family.</text>
</comment>
<evidence type="ECO:0000256" key="4">
    <source>
        <dbReference type="ARBA" id="ARBA00022605"/>
    </source>
</evidence>
<dbReference type="UniPathway" id="UPA00053">
    <property type="reaction ID" value="UER00084"/>
</dbReference>
<dbReference type="InterPro" id="IPR006219">
    <property type="entry name" value="DAHP_synth_1"/>
</dbReference>
<comment type="function">
    <text evidence="1 8">Stereospecific condensation of phosphoenolpyruvate (PEP) and D-erythrose-4-phosphate (E4P) giving rise to 3-deoxy-D-arabino-heptulosonate-7-phosphate (DAHP).</text>
</comment>
<evidence type="ECO:0000256" key="8">
    <source>
        <dbReference type="PIRNR" id="PIRNR001361"/>
    </source>
</evidence>
<evidence type="ECO:0000256" key="3">
    <source>
        <dbReference type="ARBA" id="ARBA00007985"/>
    </source>
</evidence>
<protein>
    <recommendedName>
        <fullName evidence="8">Phospho-2-dehydro-3-deoxyheptonate aldolase</fullName>
        <ecNumber evidence="8">2.5.1.54</ecNumber>
    </recommendedName>
</protein>
<sequence length="370" mass="40526">MTANTSQRIAIMQKDALNNVHIAGEQVLITPEELKAKFPLTTEQQDQVAASRQTISDIIAGRDPRLLVVCGPCSIHDTEVALDYARRLQTLSEELKDQLFIVMRVYFEKPRTTVGWKGLINDPFMDNSFDMEAGLHIARQLLVNLVEMGLPLATEALDPNSPQYLGDLFSWSAIGARTTESQTHREMASGLSMPVGFKNGTDGSLGTAINAMRAAAMPHRFVGINQAGQVCLLQTQGNPDGHVILRGGKAPNYGPEDVAQCEKEMLKAGLRPALMIDCSHGNSNKDYSRQPGVAESAIAQIKDGNRSIIGLMLESHINEGNQSSEQPRSEMKYGVSVTDACINWEVTETLLREMHQDLQGVLSARLSQEV</sequence>
<feature type="domain" description="DAHP synthetase I/KDSA" evidence="9">
    <location>
        <begin position="50"/>
        <end position="351"/>
    </location>
</feature>
<evidence type="ECO:0000313" key="10">
    <source>
        <dbReference type="EMBL" id="SUB15378.1"/>
    </source>
</evidence>
<evidence type="ECO:0000256" key="5">
    <source>
        <dbReference type="ARBA" id="ARBA00022679"/>
    </source>
</evidence>
<dbReference type="Gene3D" id="3.20.20.70">
    <property type="entry name" value="Aldolase class I"/>
    <property type="match status" value="1"/>
</dbReference>
<dbReference type="FunFam" id="3.20.20.70:FF:000005">
    <property type="entry name" value="Phospho-2-dehydro-3-deoxyheptonate aldolase"/>
    <property type="match status" value="1"/>
</dbReference>
<gene>
    <name evidence="10" type="primary">aroF</name>
    <name evidence="10" type="ORF">NCTC9381_01255</name>
</gene>
<evidence type="ECO:0000256" key="1">
    <source>
        <dbReference type="ARBA" id="ARBA00003726"/>
    </source>
</evidence>
<dbReference type="AlphaFoldDB" id="A0A379ACQ5"/>
<dbReference type="InterPro" id="IPR013785">
    <property type="entry name" value="Aldolase_TIM"/>
</dbReference>
<keyword evidence="5 8" id="KW-0808">Transferase</keyword>
<dbReference type="NCBIfam" id="TIGR00034">
    <property type="entry name" value="aroFGH"/>
    <property type="match status" value="1"/>
</dbReference>
<keyword evidence="11" id="KW-1185">Reference proteome</keyword>
<keyword evidence="4 8" id="KW-0028">Amino-acid biosynthesis</keyword>
<dbReference type="SUPFAM" id="SSF51569">
    <property type="entry name" value="Aldolase"/>
    <property type="match status" value="1"/>
</dbReference>
<dbReference type="PIRSF" id="PIRSF001361">
    <property type="entry name" value="DAHP_synthase"/>
    <property type="match status" value="1"/>
</dbReference>
<dbReference type="NCBIfam" id="NF009395">
    <property type="entry name" value="PRK12755.1"/>
    <property type="match status" value="1"/>
</dbReference>
<dbReference type="GO" id="GO:0009073">
    <property type="term" value="P:aromatic amino acid family biosynthetic process"/>
    <property type="evidence" value="ECO:0007669"/>
    <property type="project" value="UniProtKB-KW"/>
</dbReference>
<comment type="pathway">
    <text evidence="2 8">Metabolic intermediate biosynthesis; chorismate biosynthesis; chorismate from D-erythrose 4-phosphate and phosphoenolpyruvate: step 1/7.</text>
</comment>
<dbReference type="Pfam" id="PF00793">
    <property type="entry name" value="DAHP_synth_1"/>
    <property type="match status" value="1"/>
</dbReference>
<dbReference type="EMBL" id="UGSO01000001">
    <property type="protein sequence ID" value="SUB15378.1"/>
    <property type="molecule type" value="Genomic_DNA"/>
</dbReference>
<reference evidence="10 11" key="1">
    <citation type="submission" date="2018-06" db="EMBL/GenBank/DDBJ databases">
        <authorList>
            <consortium name="Pathogen Informatics"/>
            <person name="Doyle S."/>
        </authorList>
    </citation>
    <scope>NUCLEOTIDE SEQUENCE [LARGE SCALE GENOMIC DNA]</scope>
    <source>
        <strain evidence="10 11">NCTC9381</strain>
    </source>
</reference>
<dbReference type="PANTHER" id="PTHR21225">
    <property type="entry name" value="PHOSPHO-2-DEHYDRO-3-DEOXYHEPTONATE ALDOLASE DAHP SYNTHETASE"/>
    <property type="match status" value="1"/>
</dbReference>
<evidence type="ECO:0000256" key="2">
    <source>
        <dbReference type="ARBA" id="ARBA00004688"/>
    </source>
</evidence>
<accession>A0A379ACQ5</accession>
<evidence type="ECO:0000256" key="6">
    <source>
        <dbReference type="ARBA" id="ARBA00023141"/>
    </source>
</evidence>
<organism evidence="10 11">
    <name type="scientific">Enterobacter agglomerans</name>
    <name type="common">Erwinia herbicola</name>
    <name type="synonym">Pantoea agglomerans</name>
    <dbReference type="NCBI Taxonomy" id="549"/>
    <lineage>
        <taxon>Bacteria</taxon>
        <taxon>Pseudomonadati</taxon>
        <taxon>Pseudomonadota</taxon>
        <taxon>Gammaproteobacteria</taxon>
        <taxon>Enterobacterales</taxon>
        <taxon>Erwiniaceae</taxon>
        <taxon>Pantoea</taxon>
        <taxon>Pantoea agglomerans group</taxon>
    </lineage>
</organism>
<proteinExistence type="inferred from homology"/>
<dbReference type="GO" id="GO:0042802">
    <property type="term" value="F:identical protein binding"/>
    <property type="evidence" value="ECO:0007669"/>
    <property type="project" value="UniProtKB-ARBA"/>
</dbReference>
<evidence type="ECO:0000313" key="11">
    <source>
        <dbReference type="Proteomes" id="UP000254640"/>
    </source>
</evidence>
<evidence type="ECO:0000259" key="9">
    <source>
        <dbReference type="Pfam" id="PF00793"/>
    </source>
</evidence>
<dbReference type="GO" id="GO:0003849">
    <property type="term" value="F:3-deoxy-7-phosphoheptulonate synthase activity"/>
    <property type="evidence" value="ECO:0007669"/>
    <property type="project" value="UniProtKB-EC"/>
</dbReference>